<sequence>MCCITIELNKLASQIWITRHLDINYKRKYYTELLCKKLYRCEINSFRLIGKVIIFDDLKLLVSSVRDIVLWKNSITYKDGSIVMLDAILECFSNIRTFDFDFGDDTSLINPSRASNLMKLQNLGNLKLFTLRQLPEIFAVEDLSAFLKKFKNIHVSLSFNGNISHEYKNQLAGLVDQILEAKAFHHILYEGQDEAKKEAMRDPGIMHRICRKIAAYN</sequence>
<proteinExistence type="predicted"/>
<dbReference type="WBParaSite" id="PSU_v2.g15067.t1">
    <property type="protein sequence ID" value="PSU_v2.g15067.t1"/>
    <property type="gene ID" value="PSU_v2.g15067"/>
</dbReference>
<evidence type="ECO:0000313" key="2">
    <source>
        <dbReference type="WBParaSite" id="PSU_v2.g15067.t1"/>
    </source>
</evidence>
<evidence type="ECO:0000313" key="1">
    <source>
        <dbReference type="Proteomes" id="UP000887577"/>
    </source>
</evidence>
<protein>
    <submittedName>
        <fullName evidence="2">Uncharacterized protein</fullName>
    </submittedName>
</protein>
<reference evidence="2" key="1">
    <citation type="submission" date="2022-11" db="UniProtKB">
        <authorList>
            <consortium name="WormBaseParasite"/>
        </authorList>
    </citation>
    <scope>IDENTIFICATION</scope>
</reference>
<keyword evidence="1" id="KW-1185">Reference proteome</keyword>
<accession>A0A914YC63</accession>
<dbReference type="AlphaFoldDB" id="A0A914YC63"/>
<dbReference type="Proteomes" id="UP000887577">
    <property type="component" value="Unplaced"/>
</dbReference>
<organism evidence="1 2">
    <name type="scientific">Panagrolaimus superbus</name>
    <dbReference type="NCBI Taxonomy" id="310955"/>
    <lineage>
        <taxon>Eukaryota</taxon>
        <taxon>Metazoa</taxon>
        <taxon>Ecdysozoa</taxon>
        <taxon>Nematoda</taxon>
        <taxon>Chromadorea</taxon>
        <taxon>Rhabditida</taxon>
        <taxon>Tylenchina</taxon>
        <taxon>Panagrolaimomorpha</taxon>
        <taxon>Panagrolaimoidea</taxon>
        <taxon>Panagrolaimidae</taxon>
        <taxon>Panagrolaimus</taxon>
    </lineage>
</organism>
<name>A0A914YC63_9BILA</name>